<dbReference type="InterPro" id="IPR000357">
    <property type="entry name" value="HEAT"/>
</dbReference>
<keyword evidence="1" id="KW-0677">Repeat</keyword>
<dbReference type="Pfam" id="PF02985">
    <property type="entry name" value="HEAT"/>
    <property type="match status" value="4"/>
</dbReference>
<evidence type="ECO:0000259" key="5">
    <source>
        <dbReference type="Pfam" id="PF22646"/>
    </source>
</evidence>
<dbReference type="FunFam" id="1.25.10.10:FF:000062">
    <property type="entry name" value="Serine/threonine-protein phosphatase 2A regulatory subunit A alpha isoform"/>
    <property type="match status" value="1"/>
</dbReference>
<keyword evidence="7" id="KW-1185">Reference proteome</keyword>
<dbReference type="GO" id="GO:0005634">
    <property type="term" value="C:nucleus"/>
    <property type="evidence" value="ECO:0007669"/>
    <property type="project" value="UniProtKB-ARBA"/>
</dbReference>
<dbReference type="InterPro" id="IPR011989">
    <property type="entry name" value="ARM-like"/>
</dbReference>
<dbReference type="PROSITE" id="PS50077">
    <property type="entry name" value="HEAT_REPEAT"/>
    <property type="match status" value="8"/>
</dbReference>
<keyword evidence="4" id="KW-1133">Transmembrane helix</keyword>
<dbReference type="GO" id="GO:0019888">
    <property type="term" value="F:protein phosphatase regulator activity"/>
    <property type="evidence" value="ECO:0007669"/>
    <property type="project" value="TreeGrafter"/>
</dbReference>
<keyword evidence="4" id="KW-0472">Membrane</keyword>
<comment type="similarity">
    <text evidence="2">Belongs to the phosphatase 2A regulatory subunit A family.</text>
</comment>
<feature type="repeat" description="HEAT" evidence="3">
    <location>
        <begin position="196"/>
        <end position="234"/>
    </location>
</feature>
<feature type="transmembrane region" description="Helical" evidence="4">
    <location>
        <begin position="6"/>
        <end position="27"/>
    </location>
</feature>
<evidence type="ECO:0000313" key="7">
    <source>
        <dbReference type="Proteomes" id="UP000037460"/>
    </source>
</evidence>
<reference evidence="7" key="1">
    <citation type="journal article" date="2015" name="PLoS Genet.">
        <title>Genome Sequence and Transcriptome Analyses of Chrysochromulina tobin: Metabolic Tools for Enhanced Algal Fitness in the Prominent Order Prymnesiales (Haptophyceae).</title>
        <authorList>
            <person name="Hovde B.T."/>
            <person name="Deodato C.R."/>
            <person name="Hunsperger H.M."/>
            <person name="Ryken S.A."/>
            <person name="Yost W."/>
            <person name="Jha R.K."/>
            <person name="Patterson J."/>
            <person name="Monnat R.J. Jr."/>
            <person name="Barlow S.B."/>
            <person name="Starkenburg S.R."/>
            <person name="Cattolico R.A."/>
        </authorList>
    </citation>
    <scope>NUCLEOTIDE SEQUENCE</scope>
    <source>
        <strain evidence="7">CCMP291</strain>
    </source>
</reference>
<dbReference type="SUPFAM" id="SSF48371">
    <property type="entry name" value="ARM repeat"/>
    <property type="match status" value="1"/>
</dbReference>
<evidence type="ECO:0000256" key="2">
    <source>
        <dbReference type="ARBA" id="ARBA00038332"/>
    </source>
</evidence>
<gene>
    <name evidence="6" type="ORF">Ctob_009227</name>
</gene>
<dbReference type="InterPro" id="IPR016024">
    <property type="entry name" value="ARM-type_fold"/>
</dbReference>
<dbReference type="Pfam" id="PF22646">
    <property type="entry name" value="PPP2R1A-like_HEAT"/>
    <property type="match status" value="1"/>
</dbReference>
<feature type="repeat" description="HEAT" evidence="3">
    <location>
        <begin position="158"/>
        <end position="195"/>
    </location>
</feature>
<dbReference type="AlphaFoldDB" id="A0A0M0J8K7"/>
<dbReference type="Proteomes" id="UP000037460">
    <property type="component" value="Unassembled WGS sequence"/>
</dbReference>
<feature type="repeat" description="HEAT" evidence="3">
    <location>
        <begin position="433"/>
        <end position="471"/>
    </location>
</feature>
<sequence length="693" mass="76373">MLSLIESTFASLAVPIVGMVIPSYLSFKALNGKGEPKALLAYWVCFAIYMQVTFLFETLCLHVWVPLYYMFKVGGLCYLVASQTNAATKLFDKYIDPFLKTHEEKIDAKAQDGDTSLYPVAILIDELKNDDIQLRLNSIRRLSTIAVALGVERTRDELIPFLNESIDDEDEVLLALAEELGNFVEYVGGSAHASSLLTPLETLATVEETVVRDKAVDSLNNVAQQLSREHLLEHFVPMIRRLAGGDWFTSRISACGLVAVAYGRVPPATKEELRASFAGLCRDDTPMVRRAASAHLGLIARAVHACAERDQLHSALLPLFQQLSTDEQDSVRLLAVQNCIELGKLLSLAENHAAVLPVLRTVSTDKSWRVRYVVAERFCELAEQMGPDVTTAELVNTFVALLKDVEAEVRVAASFKGAGFARMLPPELVLLHIVPCVRELSKDSSQHVRAALASVIMGIAPLVGRDATIEHLLPLFLQLLQDDFPEVRLNLISTLHAVSTVLGVEQLSHSLLPAISELAKDRQWRVRFAIIECIPLLAEQLGVEFFDAKLGTMCISWLQDCVFTIREAAIANVRKLIDLFGVDWAQASLLPQVLATHTHANYLYRMTSLYAVASLAPVVGAELLAGTLLPLALKLAADPVPNVRFNAAKTLRELVPQLDAATVHERVRPCLVVMQDDPDIDVSDFARRGLQCC</sequence>
<feature type="repeat" description="HEAT" evidence="3">
    <location>
        <begin position="355"/>
        <end position="393"/>
    </location>
</feature>
<dbReference type="OrthoDB" id="340346at2759"/>
<comment type="caution">
    <text evidence="6">The sequence shown here is derived from an EMBL/GenBank/DDBJ whole genome shotgun (WGS) entry which is preliminary data.</text>
</comment>
<protein>
    <submittedName>
        <fullName evidence="6">Serine threonine-protein phosphatase 2a 65 kDa regulatory subunit a beta isoform-like protein</fullName>
    </submittedName>
</protein>
<dbReference type="GO" id="GO:0000159">
    <property type="term" value="C:protein phosphatase type 2A complex"/>
    <property type="evidence" value="ECO:0007669"/>
    <property type="project" value="TreeGrafter"/>
</dbReference>
<feature type="repeat" description="HEAT" evidence="3">
    <location>
        <begin position="628"/>
        <end position="666"/>
    </location>
</feature>
<keyword evidence="4" id="KW-0812">Transmembrane</keyword>
<organism evidence="6 7">
    <name type="scientific">Chrysochromulina tobinii</name>
    <dbReference type="NCBI Taxonomy" id="1460289"/>
    <lineage>
        <taxon>Eukaryota</taxon>
        <taxon>Haptista</taxon>
        <taxon>Haptophyta</taxon>
        <taxon>Prymnesiophyceae</taxon>
        <taxon>Prymnesiales</taxon>
        <taxon>Chrysochromulinaceae</taxon>
        <taxon>Chrysochromulina</taxon>
    </lineage>
</organism>
<feature type="transmembrane region" description="Helical" evidence="4">
    <location>
        <begin position="39"/>
        <end position="65"/>
    </location>
</feature>
<feature type="repeat" description="HEAT" evidence="3">
    <location>
        <begin position="316"/>
        <end position="353"/>
    </location>
</feature>
<feature type="repeat" description="HEAT" evidence="3">
    <location>
        <begin position="472"/>
        <end position="510"/>
    </location>
</feature>
<dbReference type="PANTHER" id="PTHR10648">
    <property type="entry name" value="SERINE/THREONINE-PROTEIN PHOSPHATASE PP2A 65 KDA REGULATORY SUBUNIT"/>
    <property type="match status" value="1"/>
</dbReference>
<dbReference type="Pfam" id="PF03134">
    <property type="entry name" value="TB2_DP1_HVA22"/>
    <property type="match status" value="1"/>
</dbReference>
<dbReference type="EMBL" id="JWZX01003248">
    <property type="protein sequence ID" value="KOO22815.1"/>
    <property type="molecule type" value="Genomic_DNA"/>
</dbReference>
<name>A0A0M0J8K7_9EUKA</name>
<dbReference type="InterPro" id="IPR054573">
    <property type="entry name" value="PP2A/SF3B1-like_HEAT"/>
</dbReference>
<dbReference type="InterPro" id="IPR051023">
    <property type="entry name" value="PP2A_Regulatory_Subunit_A"/>
</dbReference>
<dbReference type="InterPro" id="IPR021133">
    <property type="entry name" value="HEAT_type_2"/>
</dbReference>
<feature type="repeat" description="HEAT" evidence="3">
    <location>
        <begin position="511"/>
        <end position="549"/>
    </location>
</feature>
<accession>A0A0M0J8K7</accession>
<proteinExistence type="inferred from homology"/>
<evidence type="ECO:0000313" key="6">
    <source>
        <dbReference type="EMBL" id="KOO22815.1"/>
    </source>
</evidence>
<evidence type="ECO:0000256" key="1">
    <source>
        <dbReference type="ARBA" id="ARBA00022737"/>
    </source>
</evidence>
<evidence type="ECO:0000256" key="4">
    <source>
        <dbReference type="SAM" id="Phobius"/>
    </source>
</evidence>
<dbReference type="GO" id="GO:0005829">
    <property type="term" value="C:cytosol"/>
    <property type="evidence" value="ECO:0007669"/>
    <property type="project" value="TreeGrafter"/>
</dbReference>
<dbReference type="PANTHER" id="PTHR10648:SF4">
    <property type="entry name" value="PROTEIN PHOSPHATASE 2 (FORMERLY 2A), REGULATORY SUBUNIT A, BETA ISOFORM-RELATED"/>
    <property type="match status" value="1"/>
</dbReference>
<evidence type="ECO:0000256" key="3">
    <source>
        <dbReference type="PROSITE-ProRule" id="PRU00103"/>
    </source>
</evidence>
<feature type="domain" description="Phosphatase PP2A regulatory subunit A/Splicing factor 3B subunit 1-like HEAT repeat" evidence="5">
    <location>
        <begin position="387"/>
        <end position="464"/>
    </location>
</feature>
<dbReference type="InterPro" id="IPR004345">
    <property type="entry name" value="TB2_DP1_HVA22"/>
</dbReference>
<dbReference type="Gene3D" id="1.25.10.10">
    <property type="entry name" value="Leucine-rich Repeat Variant"/>
    <property type="match status" value="1"/>
</dbReference>